<dbReference type="PANTHER" id="PTHR11085:SF6">
    <property type="entry name" value="NAD-DEPENDENT PROTEIN DEACETYLASE SIRTUIN-2"/>
    <property type="match status" value="1"/>
</dbReference>
<feature type="domain" description="Deacetylase sirtuin-type" evidence="11">
    <location>
        <begin position="13"/>
        <end position="273"/>
    </location>
</feature>
<feature type="active site" description="Proton acceptor" evidence="9">
    <location>
        <position position="143"/>
    </location>
</feature>
<evidence type="ECO:0000256" key="3">
    <source>
        <dbReference type="ARBA" id="ARBA00006924"/>
    </source>
</evidence>
<dbReference type="GO" id="GO:0005634">
    <property type="term" value="C:nucleus"/>
    <property type="evidence" value="ECO:0007669"/>
    <property type="project" value="TreeGrafter"/>
</dbReference>
<evidence type="ECO:0000256" key="9">
    <source>
        <dbReference type="PROSITE-ProRule" id="PRU00236"/>
    </source>
</evidence>
<dbReference type="PROSITE" id="PS50305">
    <property type="entry name" value="SIRTUIN"/>
    <property type="match status" value="1"/>
</dbReference>
<dbReference type="CDD" id="cd01408">
    <property type="entry name" value="SIRT1"/>
    <property type="match status" value="1"/>
</dbReference>
<dbReference type="InterPro" id="IPR026591">
    <property type="entry name" value="Sirtuin_cat_small_dom_sf"/>
</dbReference>
<dbReference type="AlphaFoldDB" id="A0AAD5YMZ4"/>
<evidence type="ECO:0000256" key="5">
    <source>
        <dbReference type="ARBA" id="ARBA00022723"/>
    </source>
</evidence>
<reference evidence="12" key="1">
    <citation type="submission" date="2022-07" db="EMBL/GenBank/DDBJ databases">
        <title>Genome Sequence of Physisporinus lineatus.</title>
        <authorList>
            <person name="Buettner E."/>
        </authorList>
    </citation>
    <scope>NUCLEOTIDE SEQUENCE</scope>
    <source>
        <strain evidence="12">VT162</strain>
    </source>
</reference>
<dbReference type="GO" id="GO:0017136">
    <property type="term" value="F:histone deacetylase activity, NAD-dependent"/>
    <property type="evidence" value="ECO:0007669"/>
    <property type="project" value="TreeGrafter"/>
</dbReference>
<feature type="binding site" evidence="9">
    <location>
        <position position="175"/>
    </location>
    <ligand>
        <name>Zn(2+)</name>
        <dbReference type="ChEBI" id="CHEBI:29105"/>
    </ligand>
</feature>
<dbReference type="GO" id="GO:0070403">
    <property type="term" value="F:NAD+ binding"/>
    <property type="evidence" value="ECO:0007669"/>
    <property type="project" value="InterPro"/>
</dbReference>
<keyword evidence="8" id="KW-0496">Mitochondrion</keyword>
<dbReference type="EMBL" id="JANAWD010000024">
    <property type="protein sequence ID" value="KAJ3490660.1"/>
    <property type="molecule type" value="Genomic_DNA"/>
</dbReference>
<dbReference type="InterPro" id="IPR026590">
    <property type="entry name" value="Ssirtuin_cat_dom"/>
</dbReference>
<dbReference type="Proteomes" id="UP001212997">
    <property type="component" value="Unassembled WGS sequence"/>
</dbReference>
<feature type="binding site" evidence="9">
    <location>
        <position position="151"/>
    </location>
    <ligand>
        <name>Zn(2+)</name>
        <dbReference type="ChEBI" id="CHEBI:29105"/>
    </ligand>
</feature>
<comment type="caution">
    <text evidence="12">The sequence shown here is derived from an EMBL/GenBank/DDBJ whole genome shotgun (WGS) entry which is preliminary data.</text>
</comment>
<dbReference type="Gene3D" id="3.30.1600.10">
    <property type="entry name" value="SIR2/SIRT2 'Small Domain"/>
    <property type="match status" value="1"/>
</dbReference>
<dbReference type="Gene3D" id="3.40.50.1220">
    <property type="entry name" value="TPP-binding domain"/>
    <property type="match status" value="1"/>
</dbReference>
<evidence type="ECO:0000313" key="12">
    <source>
        <dbReference type="EMBL" id="KAJ3490660.1"/>
    </source>
</evidence>
<feature type="region of interest" description="Disordered" evidence="10">
    <location>
        <begin position="354"/>
        <end position="402"/>
    </location>
</feature>
<dbReference type="SUPFAM" id="SSF52467">
    <property type="entry name" value="DHS-like NAD/FAD-binding domain"/>
    <property type="match status" value="1"/>
</dbReference>
<gene>
    <name evidence="12" type="ORF">NLI96_g1263</name>
</gene>
<dbReference type="GO" id="GO:0046872">
    <property type="term" value="F:metal ion binding"/>
    <property type="evidence" value="ECO:0007669"/>
    <property type="project" value="UniProtKB-KW"/>
</dbReference>
<dbReference type="InterPro" id="IPR029035">
    <property type="entry name" value="DHS-like_NAD/FAD-binding_dom"/>
</dbReference>
<keyword evidence="5 9" id="KW-0479">Metal-binding</keyword>
<keyword evidence="4" id="KW-0808">Transferase</keyword>
<dbReference type="InterPro" id="IPR050134">
    <property type="entry name" value="NAD-dep_sirtuin_deacylases"/>
</dbReference>
<evidence type="ECO:0000256" key="8">
    <source>
        <dbReference type="ARBA" id="ARBA00023128"/>
    </source>
</evidence>
<name>A0AAD5YMZ4_9APHY</name>
<evidence type="ECO:0000256" key="6">
    <source>
        <dbReference type="ARBA" id="ARBA00022833"/>
    </source>
</evidence>
<keyword evidence="13" id="KW-1185">Reference proteome</keyword>
<evidence type="ECO:0000256" key="1">
    <source>
        <dbReference type="ARBA" id="ARBA00001947"/>
    </source>
</evidence>
<evidence type="ECO:0000256" key="4">
    <source>
        <dbReference type="ARBA" id="ARBA00022679"/>
    </source>
</evidence>
<sequence>MGNEQSQFEGPPDVLESRDIHGLVKYMQSERCKRIFVMLGAGVSTAAGIPDFRSPDTGLYANLARLNLPYPEAVFEINFFRDNPKPFYALAKELMPGKFRPTLSHSFVNLLAKKSLLKMCYTQNIDTLERIAGVPEELIVEAHGSFAGQHCIDCGAEFSGEKLREHILNATIAQCDQCDGLVKPDIVFFGESLPPRFAQNVPLLAQADLLFVLGTSLTVHPFASLASRVPDNCPRVLINLDKVGDFGTRPDDVVLLGKTDEEVRRLCRSLRWEEDLDQLWKETENVGVEIAKSPEEKPVVQEESATQEQLKEAVDRITDKVGVSLEGEATEVKAPPKIDEVAVEKEIDVLSAAMERTLSVADPPPSQEKPHTEKDHVSAESQSGEEARDSSKGVKGASAGKL</sequence>
<feature type="compositionally biased region" description="Basic and acidic residues" evidence="10">
    <location>
        <begin position="368"/>
        <end position="378"/>
    </location>
</feature>
<keyword evidence="6 9" id="KW-0862">Zinc</keyword>
<evidence type="ECO:0000313" key="13">
    <source>
        <dbReference type="Proteomes" id="UP001212997"/>
    </source>
</evidence>
<feature type="binding site" evidence="9">
    <location>
        <position position="178"/>
    </location>
    <ligand>
        <name>Zn(2+)</name>
        <dbReference type="ChEBI" id="CHEBI:29105"/>
    </ligand>
</feature>
<comment type="cofactor">
    <cofactor evidence="1">
        <name>Zn(2+)</name>
        <dbReference type="ChEBI" id="CHEBI:29105"/>
    </cofactor>
</comment>
<evidence type="ECO:0000256" key="2">
    <source>
        <dbReference type="ARBA" id="ARBA00004173"/>
    </source>
</evidence>
<evidence type="ECO:0000256" key="7">
    <source>
        <dbReference type="ARBA" id="ARBA00023027"/>
    </source>
</evidence>
<comment type="subcellular location">
    <subcellularLocation>
        <location evidence="2">Mitochondrion</location>
    </subcellularLocation>
</comment>
<dbReference type="Pfam" id="PF02146">
    <property type="entry name" value="SIR2"/>
    <property type="match status" value="1"/>
</dbReference>
<comment type="similarity">
    <text evidence="3">Belongs to the sirtuin family. Class I subfamily.</text>
</comment>
<organism evidence="12 13">
    <name type="scientific">Meripilus lineatus</name>
    <dbReference type="NCBI Taxonomy" id="2056292"/>
    <lineage>
        <taxon>Eukaryota</taxon>
        <taxon>Fungi</taxon>
        <taxon>Dikarya</taxon>
        <taxon>Basidiomycota</taxon>
        <taxon>Agaricomycotina</taxon>
        <taxon>Agaricomycetes</taxon>
        <taxon>Polyporales</taxon>
        <taxon>Meripilaceae</taxon>
        <taxon>Meripilus</taxon>
    </lineage>
</organism>
<keyword evidence="7" id="KW-0520">NAD</keyword>
<evidence type="ECO:0000259" key="11">
    <source>
        <dbReference type="PROSITE" id="PS50305"/>
    </source>
</evidence>
<accession>A0AAD5YMZ4</accession>
<evidence type="ECO:0000256" key="10">
    <source>
        <dbReference type="SAM" id="MobiDB-lite"/>
    </source>
</evidence>
<dbReference type="InterPro" id="IPR003000">
    <property type="entry name" value="Sirtuin"/>
</dbReference>
<dbReference type="PANTHER" id="PTHR11085">
    <property type="entry name" value="NAD-DEPENDENT PROTEIN DEACYLASE SIRTUIN-5, MITOCHONDRIAL-RELATED"/>
    <property type="match status" value="1"/>
</dbReference>
<feature type="binding site" evidence="9">
    <location>
        <position position="154"/>
    </location>
    <ligand>
        <name>Zn(2+)</name>
        <dbReference type="ChEBI" id="CHEBI:29105"/>
    </ligand>
</feature>
<proteinExistence type="inferred from homology"/>
<dbReference type="GO" id="GO:0005739">
    <property type="term" value="C:mitochondrion"/>
    <property type="evidence" value="ECO:0007669"/>
    <property type="project" value="UniProtKB-SubCell"/>
</dbReference>
<protein>
    <recommendedName>
        <fullName evidence="11">Deacetylase sirtuin-type domain-containing protein</fullName>
    </recommendedName>
</protein>